<evidence type="ECO:0000256" key="1">
    <source>
        <dbReference type="SAM" id="MobiDB-lite"/>
    </source>
</evidence>
<feature type="domain" description="DUF3152" evidence="2">
    <location>
        <begin position="71"/>
        <end position="237"/>
    </location>
</feature>
<gene>
    <name evidence="3" type="ORF">AADG42_17605</name>
</gene>
<dbReference type="Gene3D" id="3.40.390.10">
    <property type="entry name" value="Collagenase (Catalytic Domain)"/>
    <property type="match status" value="1"/>
</dbReference>
<reference evidence="3 4" key="1">
    <citation type="submission" date="2024-04" db="EMBL/GenBank/DDBJ databases">
        <title>Isolation of an actinomycete strain from pig manure.</title>
        <authorList>
            <person name="Gong T."/>
            <person name="Yu Z."/>
            <person name="An M."/>
            <person name="Wei C."/>
            <person name="Yang W."/>
            <person name="Liu L."/>
        </authorList>
    </citation>
    <scope>NUCLEOTIDE SEQUENCE [LARGE SCALE GENOMIC DNA]</scope>
    <source>
        <strain evidence="3 4">ZF39</strain>
    </source>
</reference>
<dbReference type="SUPFAM" id="SSF55486">
    <property type="entry name" value="Metalloproteases ('zincins'), catalytic domain"/>
    <property type="match status" value="1"/>
</dbReference>
<organism evidence="3 4">
    <name type="scientific">Ammonicoccus fulvus</name>
    <dbReference type="NCBI Taxonomy" id="3138240"/>
    <lineage>
        <taxon>Bacteria</taxon>
        <taxon>Bacillati</taxon>
        <taxon>Actinomycetota</taxon>
        <taxon>Actinomycetes</taxon>
        <taxon>Propionibacteriales</taxon>
        <taxon>Propionibacteriaceae</taxon>
        <taxon>Ammonicoccus</taxon>
    </lineage>
</organism>
<dbReference type="InterPro" id="IPR022603">
    <property type="entry name" value="DUF3152"/>
</dbReference>
<dbReference type="RefSeq" id="WP_425310486.1">
    <property type="nucleotide sequence ID" value="NZ_CP154795.1"/>
</dbReference>
<dbReference type="EMBL" id="CP154795">
    <property type="protein sequence ID" value="XAN09051.1"/>
    <property type="molecule type" value="Genomic_DNA"/>
</dbReference>
<dbReference type="InterPro" id="IPR024079">
    <property type="entry name" value="MetalloPept_cat_dom_sf"/>
</dbReference>
<dbReference type="Proteomes" id="UP001442841">
    <property type="component" value="Chromosome"/>
</dbReference>
<evidence type="ECO:0000259" key="2">
    <source>
        <dbReference type="Pfam" id="PF11350"/>
    </source>
</evidence>
<evidence type="ECO:0000313" key="3">
    <source>
        <dbReference type="EMBL" id="XAN09051.1"/>
    </source>
</evidence>
<name>A0ABZ3FWV8_9ACTN</name>
<feature type="region of interest" description="Disordered" evidence="1">
    <location>
        <begin position="1"/>
        <end position="79"/>
    </location>
</feature>
<dbReference type="Pfam" id="PF11350">
    <property type="entry name" value="DUF3152"/>
    <property type="match status" value="1"/>
</dbReference>
<sequence length="245" mass="25689">MIGSYHTSTSPTGAPGPSATPENPPAPAQPAPDGAPADDPAAASGPAPGPTAESTADPAGAAPQKDVTPEPVPQSGSGQVRVAQFTRAAPAEQQGRRVRVRVEVENEMPVDPDQVATQAATILQDKRSWPSKQKVRFDFVGGGTHDLVIRVLTPATTDKRCYPLRTNGRVSCSTGSAVNLNGHRWTGGIPDYAGDLTGYRTYLVNHEVGHYLGLGHVECPGRGQPAPVMMQQTYGLDGCARNPWP</sequence>
<evidence type="ECO:0000313" key="4">
    <source>
        <dbReference type="Proteomes" id="UP001442841"/>
    </source>
</evidence>
<proteinExistence type="predicted"/>
<protein>
    <submittedName>
        <fullName evidence="3">DUF3152 domain-containing protein</fullName>
    </submittedName>
</protein>
<keyword evidence="4" id="KW-1185">Reference proteome</keyword>
<feature type="compositionally biased region" description="Polar residues" evidence="1">
    <location>
        <begin position="1"/>
        <end position="12"/>
    </location>
</feature>
<feature type="compositionally biased region" description="Low complexity" evidence="1">
    <location>
        <begin position="31"/>
        <end position="52"/>
    </location>
</feature>
<accession>A0ABZ3FWV8</accession>